<evidence type="ECO:0000256" key="4">
    <source>
        <dbReference type="ARBA" id="ARBA00022723"/>
    </source>
</evidence>
<comment type="subunit">
    <text evidence="12 13">Monomer. Binds crRNA and tracrRNA.</text>
</comment>
<dbReference type="GO" id="GO:0043571">
    <property type="term" value="P:maintenance of CRISPR repeat elements"/>
    <property type="evidence" value="ECO:0007669"/>
    <property type="project" value="UniProtKB-UniRule"/>
</dbReference>
<comment type="similarity">
    <text evidence="13">Belongs to the CRISPR-associated Cas9 family.</text>
</comment>
<keyword evidence="5 13" id="KW-0255">Endonuclease</keyword>
<comment type="domain">
    <text evidence="13">Has 2 endonuclease domains. The discontinuous RuvC-like domain cleaves the target DNA noncomplementary to crRNA while the HNH nuclease domain cleaves the target DNA complementary to crRNA.</text>
</comment>
<dbReference type="InterPro" id="IPR032239">
    <property type="entry name" value="Cas9-BH"/>
</dbReference>
<dbReference type="GO" id="GO:0016787">
    <property type="term" value="F:hydrolase activity"/>
    <property type="evidence" value="ECO:0007669"/>
    <property type="project" value="UniProtKB-KW"/>
</dbReference>
<dbReference type="Pfam" id="PF16592">
    <property type="entry name" value="Cas9_REC"/>
    <property type="match status" value="1"/>
</dbReference>
<evidence type="ECO:0000256" key="13">
    <source>
        <dbReference type="HAMAP-Rule" id="MF_01480"/>
    </source>
</evidence>
<dbReference type="OrthoDB" id="9757607at2"/>
<reference evidence="15" key="1">
    <citation type="submission" date="2009-01" db="EMBL/GenBank/DDBJ databases">
        <authorList>
            <person name="Fulton L."/>
            <person name="Clifton S."/>
            <person name="Chinwalla A.T."/>
            <person name="Mitreva M."/>
            <person name="Sodergren E."/>
            <person name="Weinstock G."/>
            <person name="Clifton S."/>
            <person name="Dooling D.J."/>
            <person name="Fulton B."/>
            <person name="Minx P."/>
            <person name="Pepin K.H."/>
            <person name="Johnson M."/>
            <person name="Bhonagiri V."/>
            <person name="Nash W.E."/>
            <person name="Mardis E.R."/>
            <person name="Wilson R.K."/>
        </authorList>
    </citation>
    <scope>NUCLEOTIDE SEQUENCE [LARGE SCALE GENOMIC DNA]</scope>
    <source>
        <strain evidence="15">ATCC 10379</strain>
    </source>
</reference>
<comment type="caution">
    <text evidence="15">The sequence shown here is derived from an EMBL/GenBank/DDBJ whole genome shotgun (WGS) entry which is preliminary data.</text>
</comment>
<keyword evidence="7" id="KW-0460">Magnesium</keyword>
<evidence type="ECO:0000256" key="9">
    <source>
        <dbReference type="ARBA" id="ARBA00023118"/>
    </source>
</evidence>
<dbReference type="EC" id="3.1.-.-" evidence="13"/>
<dbReference type="InterPro" id="IPR003615">
    <property type="entry name" value="HNH_nuc"/>
</dbReference>
<evidence type="ECO:0000313" key="15">
    <source>
        <dbReference type="EMBL" id="EER67930.1"/>
    </source>
</evidence>
<dbReference type="GeneID" id="93288804"/>
<accession>C5NZ04</accession>
<keyword evidence="9 13" id="KW-0051">Antiviral defense</keyword>
<keyword evidence="3 13" id="KW-0540">Nuclease</keyword>
<dbReference type="InterPro" id="IPR055228">
    <property type="entry name" value="Cas9_RuvC"/>
</dbReference>
<dbReference type="GO" id="GO:0003723">
    <property type="term" value="F:RNA binding"/>
    <property type="evidence" value="ECO:0007669"/>
    <property type="project" value="UniProtKB-UniRule"/>
</dbReference>
<proteinExistence type="inferred from homology"/>
<keyword evidence="6 13" id="KW-0378">Hydrolase</keyword>
<evidence type="ECO:0000313" key="16">
    <source>
        <dbReference type="Proteomes" id="UP000006004"/>
    </source>
</evidence>
<dbReference type="Pfam" id="PF16593">
    <property type="entry name" value="Cas9-BH"/>
    <property type="match status" value="1"/>
</dbReference>
<dbReference type="GO" id="GO:0003677">
    <property type="term" value="F:DNA binding"/>
    <property type="evidence" value="ECO:0007669"/>
    <property type="project" value="UniProtKB-UniRule"/>
</dbReference>
<protein>
    <recommendedName>
        <fullName evidence="13">CRISPR-associated endonuclease Cas9</fullName>
        <ecNumber evidence="13">3.1.-.-</ecNumber>
    </recommendedName>
</protein>
<dbReference type="Proteomes" id="UP000006004">
    <property type="component" value="Unassembled WGS sequence"/>
</dbReference>
<comment type="similarity">
    <text evidence="2">Belongs to the CRISPR-associated protein Cas9 family. Subtype II-A subfamily.</text>
</comment>
<dbReference type="Pfam" id="PF13395">
    <property type="entry name" value="HNH_4"/>
    <property type="match status" value="1"/>
</dbReference>
<evidence type="ECO:0000256" key="11">
    <source>
        <dbReference type="ARBA" id="ARBA00023211"/>
    </source>
</evidence>
<dbReference type="Gene3D" id="1.10.30.50">
    <property type="match status" value="1"/>
</dbReference>
<feature type="active site" description="Proton acceptor for HNH nuclease domain" evidence="13">
    <location>
        <position position="870"/>
    </location>
</feature>
<sequence>MANKTWYLGLDIGSASVGWAATDTGYKIIRKNKKRLWGVRLFEEAKTAEDRRGYRSSRRRLARRKWRLNLLEELFTSEVKKVDENFFLRLKESQYHYEDKTHKVPYAIFNDKDYTDKDYYKDYPTIYHLRSKLMTEENPDIRKVFLAIHHIIKNRGHFLLQGQSFKDGNLNNLIKELLELDILHVGFEVTEEVVDKIADISLEKKTSKDKLNDIKELYPKEKQLLEVFRLIFGGKTSLDKLFAIDEYKELDAAIKSVSFKEKIYEEVRHDYEQVLSNYIELLDLAKLVYDSIILSDIKKEGKTLSESKVELFEKHRDDLLKLKNLVKNDSKLSEDKKVELYALIFKEDKDKGTNYVNYIRKSEEGKGCNYEDFKKFLVKELAKLEESSVKTEIIKDLELEQFLPLQRTKDNSVVPYQIHKEELVKILDNAARYHSFLNEKDESGYNVREKVIQLLEFRIPYYVGPLNSSKKAKEGGFAWSVRNTGYENTPVTPWNYSKVIDESASAEKFITNLTNKCTYLKGEDVLPKSSLLYSEFALLNELNALKYDGNRISLEARNTIIEKLFKQQGKKVTKTSIKNLLKAEGYIDGKGEITGIDITVKNDLKSYRDFKKILGNKFNSEHVENIILWITLYGESRKLIKAKIESVYGEVYSKDEITKMSRLVYKDWGRFSRKLLTELVSKKLYNEETGECLNIIGAMRQNNILFMELLADRFDYSKQIVEFNKELQEDVTEIAPEILDDLYVSPAVKRSIWQTVRIVEELKKIIGCAPAKIFVETTRSNQEKKKPTDSRKKQLELAYKAVKKDVKELEKEIGTINFDVLNDRLSSVEPSKLKAKKLYLYYTQLGRCMYSEEPINISELFDNNKYDIDHIYPQSKIKDDSFTNTVLVKRESNAAKTDRYPLGSDIQTPSNRRFWKFLKEKGLISDEKYNRLVRTEEFSDEELSGFIARQLVETSQSVKAVASILGELNPETSICYSKAENVSSFRQNFGKIKKGDRDSKNNDQLIKVREINDYHHAKDAYLNVVVGNVYDTKFTRNVFNFIKDKKDGRKYSLNKVFYENVSDSKTVAWEMDKTIHQVEKVMNNNNIMVTRRTSEQKGGLFDATVYKAKVAAKAKDGVYYPLKTSNSVVKDVAKYGGYTSIGIAYYSIFEYTIVNKKGEEKITRIIPIPIYISQNIKDSTALIEFGKSQIFCRAYEKIKDFKLLYRKLCIGSKININNYQYYIGGKSDERFYYDSAIQVTLDKKSEKYLKILSKYQNWKKENKDGELWENITKENNIELYNKLVEKMNSEIFTKKKSNKYNELNSEEIRNNFIKISVEEQAKVLLEILNLLTNKKSIFDLKSIDIKAARGKISFNLTSLIQFSIIEQSITGFYEKEITIIGDKGNDMENNNS</sequence>
<keyword evidence="16" id="KW-1185">Reference proteome</keyword>
<evidence type="ECO:0000256" key="3">
    <source>
        <dbReference type="ARBA" id="ARBA00022722"/>
    </source>
</evidence>
<evidence type="ECO:0000256" key="7">
    <source>
        <dbReference type="ARBA" id="ARBA00022842"/>
    </source>
</evidence>
<dbReference type="HAMAP" id="MF_01480">
    <property type="entry name" value="Cas9"/>
    <property type="match status" value="1"/>
</dbReference>
<evidence type="ECO:0000256" key="1">
    <source>
        <dbReference type="ARBA" id="ARBA00001946"/>
    </source>
</evidence>
<dbReference type="GO" id="GO:0004519">
    <property type="term" value="F:endonuclease activity"/>
    <property type="evidence" value="ECO:0007669"/>
    <property type="project" value="UniProtKB-UniRule"/>
</dbReference>
<dbReference type="InterPro" id="IPR032237">
    <property type="entry name" value="Cas9_PI"/>
</dbReference>
<organism evidence="15 16">
    <name type="scientific">Gemella haemolysans ATCC 10379</name>
    <dbReference type="NCBI Taxonomy" id="546270"/>
    <lineage>
        <taxon>Bacteria</taxon>
        <taxon>Bacillati</taxon>
        <taxon>Bacillota</taxon>
        <taxon>Bacilli</taxon>
        <taxon>Bacillales</taxon>
        <taxon>Gemellaceae</taxon>
        <taxon>Gemella</taxon>
    </lineage>
</organism>
<dbReference type="RefSeq" id="WP_003145379.1">
    <property type="nucleotide sequence ID" value="NZ_ACDZ02000014.1"/>
</dbReference>
<dbReference type="Pfam" id="PF22702">
    <property type="entry name" value="Cas9_RuvC"/>
    <property type="match status" value="1"/>
</dbReference>
<dbReference type="GO" id="GO:0046872">
    <property type="term" value="F:metal ion binding"/>
    <property type="evidence" value="ECO:0007669"/>
    <property type="project" value="UniProtKB-UniRule"/>
</dbReference>
<dbReference type="InterPro" id="IPR028629">
    <property type="entry name" value="Cas9"/>
</dbReference>
<evidence type="ECO:0000259" key="14">
    <source>
        <dbReference type="PROSITE" id="PS51749"/>
    </source>
</evidence>
<dbReference type="NCBIfam" id="TIGR01865">
    <property type="entry name" value="cas_Csn1"/>
    <property type="match status" value="1"/>
</dbReference>
<dbReference type="Pfam" id="PF16595">
    <property type="entry name" value="Cas9_PI"/>
    <property type="match status" value="1"/>
</dbReference>
<keyword evidence="10 13" id="KW-0238">DNA-binding</keyword>
<name>C5NZ04_9BACL</name>
<comment type="caution">
    <text evidence="13">Lacks conserved residue(s) required for the propagation of feature annotation.</text>
</comment>
<dbReference type="InterPro" id="IPR032240">
    <property type="entry name" value="Cas9_REC"/>
</dbReference>
<gene>
    <name evidence="13" type="primary">cas9</name>
    <name evidence="15" type="synonym">csn1</name>
    <name evidence="15" type="ORF">GEMHA0001_0694</name>
</gene>
<feature type="domain" description="HNH Cas9-type" evidence="14">
    <location>
        <begin position="788"/>
        <end position="951"/>
    </location>
</feature>
<keyword evidence="8 13" id="KW-0694">RNA-binding</keyword>
<comment type="function">
    <text evidence="13">CRISPR (clustered regularly interspaced short palindromic repeat) is an adaptive immune system that provides protection against mobile genetic elements (viruses, transposable elements and conjugative plasmids). CRISPR clusters contain spacers, sequences complementary to antecedent mobile elements, and target invading nucleic acids. CRISPR clusters are transcribed and processed into CRISPR RNA (crRNA). In type II CRISPR systems correct processing of pre-crRNA requires a trans-encoded small RNA (tracrRNA), endogenous ribonuclease 3 (rnc) and this protein. The tracrRNA serves as a guide for ribonuclease 3-aided processing of pre-crRNA. Subsequently Cas9/crRNA/tracrRNA endonucleolytically cleaves linear or circular dsDNA target complementary to the spacer; Cas9 is inactive in the absence of the 2 guide RNAs (gRNA). Cas9 recognizes the protospacer adjacent motif (PAM) in the CRISPR repeat sequences to help distinguish self versus nonself, as targets within the bacterial CRISPR locus do not have PAMs. PAM recognition is also required for catalytic activity.</text>
</comment>
<comment type="cofactor">
    <cofactor evidence="1">
        <name>Mg(2+)</name>
        <dbReference type="ChEBI" id="CHEBI:18420"/>
    </cofactor>
</comment>
<evidence type="ECO:0000256" key="6">
    <source>
        <dbReference type="ARBA" id="ARBA00022801"/>
    </source>
</evidence>
<evidence type="ECO:0000256" key="10">
    <source>
        <dbReference type="ARBA" id="ARBA00023125"/>
    </source>
</evidence>
<dbReference type="InterPro" id="IPR033114">
    <property type="entry name" value="HNH_CAS9"/>
</dbReference>
<dbReference type="EMBL" id="ACDZ02000014">
    <property type="protein sequence ID" value="EER67930.1"/>
    <property type="molecule type" value="Genomic_DNA"/>
</dbReference>
<dbReference type="eggNOG" id="COG3513">
    <property type="taxonomic scope" value="Bacteria"/>
</dbReference>
<evidence type="ECO:0000256" key="5">
    <source>
        <dbReference type="ARBA" id="ARBA00022759"/>
    </source>
</evidence>
<reference evidence="15" key="2">
    <citation type="submission" date="2009-06" db="EMBL/GenBank/DDBJ databases">
        <authorList>
            <person name="Sebastian Y."/>
            <person name="Madupu R."/>
            <person name="Durkin A.S."/>
            <person name="Torralba M."/>
            <person name="Methe B."/>
            <person name="Sutton G.G."/>
            <person name="Strausberg R.L."/>
            <person name="Nelson K.E."/>
        </authorList>
    </citation>
    <scope>NUCLEOTIDE SEQUENCE [LARGE SCALE GENOMIC DNA]</scope>
    <source>
        <strain evidence="15">ATCC 10379</strain>
    </source>
</reference>
<dbReference type="GO" id="GO:0051607">
    <property type="term" value="P:defense response to virus"/>
    <property type="evidence" value="ECO:0007669"/>
    <property type="project" value="UniProtKB-UniRule"/>
</dbReference>
<dbReference type="PROSITE" id="PS51749">
    <property type="entry name" value="HNH_CAS9"/>
    <property type="match status" value="1"/>
</dbReference>
<evidence type="ECO:0000256" key="12">
    <source>
        <dbReference type="ARBA" id="ARBA00046380"/>
    </source>
</evidence>
<keyword evidence="11" id="KW-0464">Manganese</keyword>
<feature type="active site" description="For RuvC-like nuclease domain" evidence="13">
    <location>
        <position position="11"/>
    </location>
</feature>
<keyword evidence="4" id="KW-0479">Metal-binding</keyword>
<evidence type="ECO:0000256" key="2">
    <source>
        <dbReference type="ARBA" id="ARBA00005244"/>
    </source>
</evidence>
<evidence type="ECO:0000256" key="8">
    <source>
        <dbReference type="ARBA" id="ARBA00022884"/>
    </source>
</evidence>